<evidence type="ECO:0000256" key="1">
    <source>
        <dbReference type="SAM" id="MobiDB-lite"/>
    </source>
</evidence>
<evidence type="ECO:0000313" key="2">
    <source>
        <dbReference type="Proteomes" id="UP000095280"/>
    </source>
</evidence>
<keyword evidence="2" id="KW-1185">Reference proteome</keyword>
<feature type="region of interest" description="Disordered" evidence="1">
    <location>
        <begin position="94"/>
        <end position="167"/>
    </location>
</feature>
<dbReference type="AlphaFoldDB" id="A0A1I8F5D8"/>
<dbReference type="WBParaSite" id="maker-unitig_21157-snap-gene-0.2-mRNA-1">
    <property type="protein sequence ID" value="maker-unitig_21157-snap-gene-0.2-mRNA-1"/>
    <property type="gene ID" value="maker-unitig_21157-snap-gene-0.2"/>
</dbReference>
<feature type="compositionally biased region" description="Polar residues" evidence="1">
    <location>
        <begin position="100"/>
        <end position="129"/>
    </location>
</feature>
<organism evidence="2 3">
    <name type="scientific">Macrostomum lignano</name>
    <dbReference type="NCBI Taxonomy" id="282301"/>
    <lineage>
        <taxon>Eukaryota</taxon>
        <taxon>Metazoa</taxon>
        <taxon>Spiralia</taxon>
        <taxon>Lophotrochozoa</taxon>
        <taxon>Platyhelminthes</taxon>
        <taxon>Rhabditophora</taxon>
        <taxon>Macrostomorpha</taxon>
        <taxon>Macrostomida</taxon>
        <taxon>Macrostomidae</taxon>
        <taxon>Macrostomum</taxon>
    </lineage>
</organism>
<evidence type="ECO:0000313" key="3">
    <source>
        <dbReference type="WBParaSite" id="maker-unitig_21157-snap-gene-0.2-mRNA-1"/>
    </source>
</evidence>
<feature type="region of interest" description="Disordered" evidence="1">
    <location>
        <begin position="1"/>
        <end position="50"/>
    </location>
</feature>
<feature type="compositionally biased region" description="Basic residues" evidence="1">
    <location>
        <begin position="7"/>
        <end position="22"/>
    </location>
</feature>
<reference evidence="3" key="1">
    <citation type="submission" date="2016-11" db="UniProtKB">
        <authorList>
            <consortium name="WormBaseParasite"/>
        </authorList>
    </citation>
    <scope>IDENTIFICATION</scope>
</reference>
<name>A0A1I8F5D8_9PLAT</name>
<proteinExistence type="predicted"/>
<protein>
    <submittedName>
        <fullName evidence="3">AT-hook motif nuclear-localized protein</fullName>
    </submittedName>
</protein>
<accession>A0A1I8F5D8</accession>
<sequence>MKEGRHQTRNRKISPKSKRRKSAAAGPHQFHQQFPGHAASGGGGRGSSCSSGGLPVKYGGFPAQLGWAAHSDAGVFAYYHHISTGPTELINSPIGRLPAGTSTSTSTCRHQQGAHSQSPTNNSIRSAAPQQGHLAPSQPLAQHQTTGAMYGSSHERHVIPPYMSTPI</sequence>
<dbReference type="Proteomes" id="UP000095280">
    <property type="component" value="Unplaced"/>
</dbReference>